<name>D6WFG5_TRICA</name>
<feature type="transmembrane region" description="Helical" evidence="1">
    <location>
        <begin position="400"/>
        <end position="423"/>
    </location>
</feature>
<reference evidence="4 5" key="1">
    <citation type="journal article" date="2008" name="Nature">
        <title>The genome of the model beetle and pest Tribolium castaneum.</title>
        <authorList>
            <consortium name="Tribolium Genome Sequencing Consortium"/>
            <person name="Richards S."/>
            <person name="Gibbs R.A."/>
            <person name="Weinstock G.M."/>
            <person name="Brown S.J."/>
            <person name="Denell R."/>
            <person name="Beeman R.W."/>
            <person name="Gibbs R."/>
            <person name="Beeman R.W."/>
            <person name="Brown S.J."/>
            <person name="Bucher G."/>
            <person name="Friedrich M."/>
            <person name="Grimmelikhuijzen C.J."/>
            <person name="Klingler M."/>
            <person name="Lorenzen M."/>
            <person name="Richards S."/>
            <person name="Roth S."/>
            <person name="Schroder R."/>
            <person name="Tautz D."/>
            <person name="Zdobnov E.M."/>
            <person name="Muzny D."/>
            <person name="Gibbs R.A."/>
            <person name="Weinstock G.M."/>
            <person name="Attaway T."/>
            <person name="Bell S."/>
            <person name="Buhay C.J."/>
            <person name="Chandrabose M.N."/>
            <person name="Chavez D."/>
            <person name="Clerk-Blankenburg K.P."/>
            <person name="Cree A."/>
            <person name="Dao M."/>
            <person name="Davis C."/>
            <person name="Chacko J."/>
            <person name="Dinh H."/>
            <person name="Dugan-Rocha S."/>
            <person name="Fowler G."/>
            <person name="Garner T.T."/>
            <person name="Garnes J."/>
            <person name="Gnirke A."/>
            <person name="Hawes A."/>
            <person name="Hernandez J."/>
            <person name="Hines S."/>
            <person name="Holder M."/>
            <person name="Hume J."/>
            <person name="Jhangiani S.N."/>
            <person name="Joshi V."/>
            <person name="Khan Z.M."/>
            <person name="Jackson L."/>
            <person name="Kovar C."/>
            <person name="Kowis A."/>
            <person name="Lee S."/>
            <person name="Lewis L.R."/>
            <person name="Margolis J."/>
            <person name="Morgan M."/>
            <person name="Nazareth L.V."/>
            <person name="Nguyen N."/>
            <person name="Okwuonu G."/>
            <person name="Parker D."/>
            <person name="Richards S."/>
            <person name="Ruiz S.J."/>
            <person name="Santibanez J."/>
            <person name="Savard J."/>
            <person name="Scherer S.E."/>
            <person name="Schneider B."/>
            <person name="Sodergren E."/>
            <person name="Tautz D."/>
            <person name="Vattahil S."/>
            <person name="Villasana D."/>
            <person name="White C.S."/>
            <person name="Wright R."/>
            <person name="Park Y."/>
            <person name="Beeman R.W."/>
            <person name="Lord J."/>
            <person name="Oppert B."/>
            <person name="Lorenzen M."/>
            <person name="Brown S."/>
            <person name="Wang L."/>
            <person name="Savard J."/>
            <person name="Tautz D."/>
            <person name="Richards S."/>
            <person name="Weinstock G."/>
            <person name="Gibbs R.A."/>
            <person name="Liu Y."/>
            <person name="Worley K."/>
            <person name="Weinstock G."/>
            <person name="Elsik C.G."/>
            <person name="Reese J.T."/>
            <person name="Elhaik E."/>
            <person name="Landan G."/>
            <person name="Graur D."/>
            <person name="Arensburger P."/>
            <person name="Atkinson P."/>
            <person name="Beeman R.W."/>
            <person name="Beidler J."/>
            <person name="Brown S.J."/>
            <person name="Demuth J.P."/>
            <person name="Drury D.W."/>
            <person name="Du Y.Z."/>
            <person name="Fujiwara H."/>
            <person name="Lorenzen M."/>
            <person name="Maselli V."/>
            <person name="Osanai M."/>
            <person name="Park Y."/>
            <person name="Robertson H.M."/>
            <person name="Tu Z."/>
            <person name="Wang J.J."/>
            <person name="Wang S."/>
            <person name="Richards S."/>
            <person name="Song H."/>
            <person name="Zhang L."/>
            <person name="Sodergren E."/>
            <person name="Werner D."/>
            <person name="Stanke M."/>
            <person name="Morgenstern B."/>
            <person name="Solovyev V."/>
            <person name="Kosarev P."/>
            <person name="Brown G."/>
            <person name="Chen H.C."/>
            <person name="Ermolaeva O."/>
            <person name="Hlavina W."/>
            <person name="Kapustin Y."/>
            <person name="Kiryutin B."/>
            <person name="Kitts P."/>
            <person name="Maglott D."/>
            <person name="Pruitt K."/>
            <person name="Sapojnikov V."/>
            <person name="Souvorov A."/>
            <person name="Mackey A.J."/>
            <person name="Waterhouse R.M."/>
            <person name="Wyder S."/>
            <person name="Zdobnov E.M."/>
            <person name="Zdobnov E.M."/>
            <person name="Wyder S."/>
            <person name="Kriventseva E.V."/>
            <person name="Kadowaki T."/>
            <person name="Bork P."/>
            <person name="Aranda M."/>
            <person name="Bao R."/>
            <person name="Beermann A."/>
            <person name="Berns N."/>
            <person name="Bolognesi R."/>
            <person name="Bonneton F."/>
            <person name="Bopp D."/>
            <person name="Brown S.J."/>
            <person name="Bucher G."/>
            <person name="Butts T."/>
            <person name="Chaumot A."/>
            <person name="Denell R.E."/>
            <person name="Ferrier D.E."/>
            <person name="Friedrich M."/>
            <person name="Gordon C.M."/>
            <person name="Jindra M."/>
            <person name="Klingler M."/>
            <person name="Lan Q."/>
            <person name="Lattorff H.M."/>
            <person name="Laudet V."/>
            <person name="von Levetsow C."/>
            <person name="Liu Z."/>
            <person name="Lutz R."/>
            <person name="Lynch J.A."/>
            <person name="da Fonseca R.N."/>
            <person name="Posnien N."/>
            <person name="Reuter R."/>
            <person name="Roth S."/>
            <person name="Savard J."/>
            <person name="Schinko J.B."/>
            <person name="Schmitt C."/>
            <person name="Schoppmeier M."/>
            <person name="Schroder R."/>
            <person name="Shippy T.D."/>
            <person name="Simonnet F."/>
            <person name="Marques-Souza H."/>
            <person name="Tautz D."/>
            <person name="Tomoyasu Y."/>
            <person name="Trauner J."/>
            <person name="Van der Zee M."/>
            <person name="Vervoort M."/>
            <person name="Wittkopp N."/>
            <person name="Wimmer E.A."/>
            <person name="Yang X."/>
            <person name="Jones A.K."/>
            <person name="Sattelle D.B."/>
            <person name="Ebert P.R."/>
            <person name="Nelson D."/>
            <person name="Scott J.G."/>
            <person name="Beeman R.W."/>
            <person name="Muthukrishnan S."/>
            <person name="Kramer K.J."/>
            <person name="Arakane Y."/>
            <person name="Beeman R.W."/>
            <person name="Zhu Q."/>
            <person name="Hogenkamp D."/>
            <person name="Dixit R."/>
            <person name="Oppert B."/>
            <person name="Jiang H."/>
            <person name="Zou Z."/>
            <person name="Marshall J."/>
            <person name="Elpidina E."/>
            <person name="Vinokurov K."/>
            <person name="Oppert C."/>
            <person name="Zou Z."/>
            <person name="Evans J."/>
            <person name="Lu Z."/>
            <person name="Zhao P."/>
            <person name="Sumathipala N."/>
            <person name="Altincicek B."/>
            <person name="Vilcinskas A."/>
            <person name="Williams M."/>
            <person name="Hultmark D."/>
            <person name="Hetru C."/>
            <person name="Jiang H."/>
            <person name="Grimmelikhuijzen C.J."/>
            <person name="Hauser F."/>
            <person name="Cazzamali G."/>
            <person name="Williamson M."/>
            <person name="Park Y."/>
            <person name="Li B."/>
            <person name="Tanaka Y."/>
            <person name="Predel R."/>
            <person name="Neupert S."/>
            <person name="Schachtner J."/>
            <person name="Verleyen P."/>
            <person name="Raible F."/>
            <person name="Bork P."/>
            <person name="Friedrich M."/>
            <person name="Walden K.K."/>
            <person name="Robertson H.M."/>
            <person name="Angeli S."/>
            <person name="Foret S."/>
            <person name="Bucher G."/>
            <person name="Schuetz S."/>
            <person name="Maleszka R."/>
            <person name="Wimmer E.A."/>
            <person name="Beeman R.W."/>
            <person name="Lorenzen M."/>
            <person name="Tomoyasu Y."/>
            <person name="Miller S.C."/>
            <person name="Grossmann D."/>
            <person name="Bucher G."/>
        </authorList>
    </citation>
    <scope>NUCLEOTIDE SEQUENCE [LARGE SCALE GENOMIC DNA]</scope>
    <source>
        <strain evidence="4 5">Georgia GA2</strain>
    </source>
</reference>
<keyword evidence="1" id="KW-0472">Membrane</keyword>
<organism evidence="4 5">
    <name type="scientific">Tribolium castaneum</name>
    <name type="common">Red flour beetle</name>
    <dbReference type="NCBI Taxonomy" id="7070"/>
    <lineage>
        <taxon>Eukaryota</taxon>
        <taxon>Metazoa</taxon>
        <taxon>Ecdysozoa</taxon>
        <taxon>Arthropoda</taxon>
        <taxon>Hexapoda</taxon>
        <taxon>Insecta</taxon>
        <taxon>Pterygota</taxon>
        <taxon>Neoptera</taxon>
        <taxon>Endopterygota</taxon>
        <taxon>Coleoptera</taxon>
        <taxon>Polyphaga</taxon>
        <taxon>Cucujiformia</taxon>
        <taxon>Tenebrionidae</taxon>
        <taxon>Tenebrionidae incertae sedis</taxon>
        <taxon>Tribolium</taxon>
    </lineage>
</organism>
<keyword evidence="1" id="KW-1133">Transmembrane helix</keyword>
<sequence length="474" mass="53165">MKEFVLITCMLFFQHQLKPLHAAPPIEACPHDSVLVEDTCKCNYESCSKPPCPYELTIAVNGTDVPGTCCPSYTCEGCPNDTLIDGKCPCAPDATLDSKNECKCVDPHKKLHNGECICDQDLCELPQLCDVNYVSVTEQNGCCVTTKCIKCPDDSFATSNKNGEIEDKCVCYQCPNKECGPSEKVVIVQHGKGFPGSCCDMYRCEKDETEKKCLVDGVWYGEGDIWNTTNTQVCKCQDGLSFCWNSKDEEIFRPCHKEGKMYKHDESWMLDSCTNCTCFNGETKCIAHTCEVSQGHIDKPECQALNCSKICVDGYKLNKRGCPICKCNSSYKYDDILHKYNITKNELREILEDYFAHNRTISTTTTVDPVGSASGDSLEDDERFTTPVTELDENSQLVTWIVPTIILALLVGTLVILGFRWWCCSKKGRKETKTARSTTYERIKLTKPTMFNNNYIGNNNKDEQNNVKNIKGSV</sequence>
<dbReference type="PROSITE" id="PS51252">
    <property type="entry name" value="ANTISTASIN"/>
    <property type="match status" value="1"/>
</dbReference>
<evidence type="ECO:0000259" key="3">
    <source>
        <dbReference type="PROSITE" id="PS51252"/>
    </source>
</evidence>
<dbReference type="eggNOG" id="KOG1216">
    <property type="taxonomic scope" value="Eukaryota"/>
</dbReference>
<proteinExistence type="predicted"/>
<dbReference type="SUPFAM" id="SSF57603">
    <property type="entry name" value="FnI-like domain"/>
    <property type="match status" value="1"/>
</dbReference>
<evidence type="ECO:0000313" key="5">
    <source>
        <dbReference type="Proteomes" id="UP000007266"/>
    </source>
</evidence>
<dbReference type="InterPro" id="IPR052624">
    <property type="entry name" value="CRIM1"/>
</dbReference>
<dbReference type="AlphaFoldDB" id="D6WFG5"/>
<evidence type="ECO:0000256" key="1">
    <source>
        <dbReference type="SAM" id="Phobius"/>
    </source>
</evidence>
<accession>D6WFG5</accession>
<dbReference type="HOGENOM" id="CLU_596330_0_0_1"/>
<keyword evidence="5" id="KW-1185">Reference proteome</keyword>
<dbReference type="InterPro" id="IPR004094">
    <property type="entry name" value="Antistasin-like"/>
</dbReference>
<evidence type="ECO:0000313" key="4">
    <source>
        <dbReference type="EMBL" id="EFA00917.2"/>
    </source>
</evidence>
<dbReference type="Gene3D" id="2.10.70.10">
    <property type="entry name" value="Complement Module, domain 1"/>
    <property type="match status" value="1"/>
</dbReference>
<reference evidence="4 5" key="2">
    <citation type="journal article" date="2010" name="Nucleic Acids Res.">
        <title>BeetleBase in 2010: revisions to provide comprehensive genomic information for Tribolium castaneum.</title>
        <authorList>
            <person name="Kim H.S."/>
            <person name="Murphy T."/>
            <person name="Xia J."/>
            <person name="Caragea D."/>
            <person name="Park Y."/>
            <person name="Beeman R.W."/>
            <person name="Lorenzen M.D."/>
            <person name="Butcher S."/>
            <person name="Manak J.R."/>
            <person name="Brown S.J."/>
        </authorList>
    </citation>
    <scope>GENOME REANNOTATION</scope>
    <source>
        <strain evidence="4 5">Georgia GA2</strain>
    </source>
</reference>
<dbReference type="OMA" id="DVHECIN"/>
<dbReference type="STRING" id="7070.D6WFG5"/>
<feature type="signal peptide" evidence="2">
    <location>
        <begin position="1"/>
        <end position="22"/>
    </location>
</feature>
<dbReference type="PANTHER" id="PTHR46439:SF1">
    <property type="entry name" value="CYSTEINE-RICH MOTOR NEURON 1 PROTEIN"/>
    <property type="match status" value="1"/>
</dbReference>
<dbReference type="PANTHER" id="PTHR46439">
    <property type="entry name" value="CYSTEINE-RICH MOTOR NEURON 1 PROTEIN"/>
    <property type="match status" value="1"/>
</dbReference>
<dbReference type="Pfam" id="PF02822">
    <property type="entry name" value="Antistasin"/>
    <property type="match status" value="1"/>
</dbReference>
<keyword evidence="1" id="KW-0812">Transmembrane</keyword>
<feature type="domain" description="Antistasin-like" evidence="3">
    <location>
        <begin position="302"/>
        <end position="327"/>
    </location>
</feature>
<keyword evidence="2" id="KW-0732">Signal</keyword>
<gene>
    <name evidence="4" type="primary">AUGUSTUS-3.0.2_03823</name>
    <name evidence="4" type="ORF">TcasGA2_TC003823</name>
</gene>
<dbReference type="Proteomes" id="UP000007266">
    <property type="component" value="Linkage group 3"/>
</dbReference>
<feature type="chain" id="PRO_5007310660" evidence="2">
    <location>
        <begin position="23"/>
        <end position="474"/>
    </location>
</feature>
<protein>
    <submittedName>
        <fullName evidence="4">Cysteine-rich motor neuron 1 protein-like Protein</fullName>
    </submittedName>
</protein>
<evidence type="ECO:0000256" key="2">
    <source>
        <dbReference type="SAM" id="SignalP"/>
    </source>
</evidence>
<dbReference type="EMBL" id="KQ971327">
    <property type="protein sequence ID" value="EFA00917.2"/>
    <property type="molecule type" value="Genomic_DNA"/>
</dbReference>
<dbReference type="InParanoid" id="D6WFG5"/>
<dbReference type="GO" id="GO:0004867">
    <property type="term" value="F:serine-type endopeptidase inhibitor activity"/>
    <property type="evidence" value="ECO:0007669"/>
    <property type="project" value="InterPro"/>
</dbReference>